<dbReference type="EMBL" id="LAZR01067645">
    <property type="protein sequence ID" value="KKK51172.1"/>
    <property type="molecule type" value="Genomic_DNA"/>
</dbReference>
<proteinExistence type="predicted"/>
<name>A0A0F8W363_9ZZZZ</name>
<accession>A0A0F8W363</accession>
<dbReference type="AlphaFoldDB" id="A0A0F8W363"/>
<gene>
    <name evidence="1" type="ORF">LCGC14_3117620</name>
</gene>
<evidence type="ECO:0000313" key="1">
    <source>
        <dbReference type="EMBL" id="KKK51172.1"/>
    </source>
</evidence>
<reference evidence="1" key="1">
    <citation type="journal article" date="2015" name="Nature">
        <title>Complex archaea that bridge the gap between prokaryotes and eukaryotes.</title>
        <authorList>
            <person name="Spang A."/>
            <person name="Saw J.H."/>
            <person name="Jorgensen S.L."/>
            <person name="Zaremba-Niedzwiedzka K."/>
            <person name="Martijn J."/>
            <person name="Lind A.E."/>
            <person name="van Eijk R."/>
            <person name="Schleper C."/>
            <person name="Guy L."/>
            <person name="Ettema T.J."/>
        </authorList>
    </citation>
    <scope>NUCLEOTIDE SEQUENCE</scope>
</reference>
<sequence length="99" mass="11347">MTILLTEEEILGEDIWLKAGVLAHYALAVKNNREPKEPEELMARRQIAKAQARKLMEKIAPIIELAMLSQKYCEDTYGYDNMARLNVNAGWQDLKKEIG</sequence>
<comment type="caution">
    <text evidence="1">The sequence shown here is derived from an EMBL/GenBank/DDBJ whole genome shotgun (WGS) entry which is preliminary data.</text>
</comment>
<organism evidence="1">
    <name type="scientific">marine sediment metagenome</name>
    <dbReference type="NCBI Taxonomy" id="412755"/>
    <lineage>
        <taxon>unclassified sequences</taxon>
        <taxon>metagenomes</taxon>
        <taxon>ecological metagenomes</taxon>
    </lineage>
</organism>
<protein>
    <submittedName>
        <fullName evidence="1">Uncharacterized protein</fullName>
    </submittedName>
</protein>